<evidence type="ECO:0000256" key="7">
    <source>
        <dbReference type="RuleBase" id="RU362125"/>
    </source>
</evidence>
<evidence type="ECO:0000256" key="1">
    <source>
        <dbReference type="ARBA" id="ARBA00001974"/>
    </source>
</evidence>
<dbReference type="Gene3D" id="1.10.540.10">
    <property type="entry name" value="Acyl-CoA dehydrogenase/oxidase, N-terminal domain"/>
    <property type="match status" value="1"/>
</dbReference>
<feature type="domain" description="Acyl-CoA dehydrogenase/oxidase N-terminal" evidence="10">
    <location>
        <begin position="8"/>
        <end position="128"/>
    </location>
</feature>
<evidence type="ECO:0000256" key="4">
    <source>
        <dbReference type="ARBA" id="ARBA00022630"/>
    </source>
</evidence>
<dbReference type="Pfam" id="PF02770">
    <property type="entry name" value="Acyl-CoA_dh_M"/>
    <property type="match status" value="1"/>
</dbReference>
<protein>
    <submittedName>
        <fullName evidence="11">Acyl-CoA dehydrogenase</fullName>
    </submittedName>
</protein>
<evidence type="ECO:0000259" key="10">
    <source>
        <dbReference type="Pfam" id="PF02771"/>
    </source>
</evidence>
<organism evidence="11 12">
    <name type="scientific">Pseudomonas saxonica</name>
    <dbReference type="NCBI Taxonomy" id="2600598"/>
    <lineage>
        <taxon>Bacteria</taxon>
        <taxon>Pseudomonadati</taxon>
        <taxon>Pseudomonadota</taxon>
        <taxon>Gammaproteobacteria</taxon>
        <taxon>Pseudomonadales</taxon>
        <taxon>Pseudomonadaceae</taxon>
        <taxon>Pseudomonas</taxon>
    </lineage>
</organism>
<dbReference type="OrthoDB" id="9769473at2"/>
<dbReference type="InterPro" id="IPR050741">
    <property type="entry name" value="Acyl-CoA_dehydrogenase"/>
</dbReference>
<dbReference type="GO" id="GO:0005737">
    <property type="term" value="C:cytoplasm"/>
    <property type="evidence" value="ECO:0007669"/>
    <property type="project" value="TreeGrafter"/>
</dbReference>
<dbReference type="InterPro" id="IPR036250">
    <property type="entry name" value="AcylCo_DH-like_C"/>
</dbReference>
<dbReference type="InterPro" id="IPR009100">
    <property type="entry name" value="AcylCoA_DH/oxidase_NM_dom_sf"/>
</dbReference>
<dbReference type="GO" id="GO:0003995">
    <property type="term" value="F:acyl-CoA dehydrogenase activity"/>
    <property type="evidence" value="ECO:0007669"/>
    <property type="project" value="TreeGrafter"/>
</dbReference>
<gene>
    <name evidence="11" type="ORF">FJD37_19440</name>
</gene>
<dbReference type="PANTHER" id="PTHR48083:SF13">
    <property type="entry name" value="ACYL-COA DEHYDROGENASE FAMILY MEMBER 11"/>
    <property type="match status" value="1"/>
</dbReference>
<comment type="caution">
    <text evidence="11">The sequence shown here is derived from an EMBL/GenBank/DDBJ whole genome shotgun (WGS) entry which is preliminary data.</text>
</comment>
<dbReference type="GO" id="GO:0050660">
    <property type="term" value="F:flavin adenine dinucleotide binding"/>
    <property type="evidence" value="ECO:0007669"/>
    <property type="project" value="InterPro"/>
</dbReference>
<comment type="cofactor">
    <cofactor evidence="1 7">
        <name>FAD</name>
        <dbReference type="ChEBI" id="CHEBI:57692"/>
    </cofactor>
</comment>
<dbReference type="Pfam" id="PF00441">
    <property type="entry name" value="Acyl-CoA_dh_1"/>
    <property type="match status" value="1"/>
</dbReference>
<evidence type="ECO:0000313" key="12">
    <source>
        <dbReference type="Proteomes" id="UP000317901"/>
    </source>
</evidence>
<proteinExistence type="inferred from homology"/>
<dbReference type="InterPro" id="IPR046373">
    <property type="entry name" value="Acyl-CoA_Oxase/DH_mid-dom_sf"/>
</dbReference>
<dbReference type="Proteomes" id="UP000317901">
    <property type="component" value="Unassembled WGS sequence"/>
</dbReference>
<dbReference type="InterPro" id="IPR013786">
    <property type="entry name" value="AcylCoA_DH/ox_N"/>
</dbReference>
<keyword evidence="6 7" id="KW-0560">Oxidoreductase</keyword>
<dbReference type="RefSeq" id="WP_146427048.1">
    <property type="nucleotide sequence ID" value="NZ_VFIP01000048.1"/>
</dbReference>
<name>A0A5C5PXW9_9PSED</name>
<dbReference type="FunFam" id="2.40.110.10:FF:000002">
    <property type="entry name" value="Acyl-CoA dehydrogenase fadE12"/>
    <property type="match status" value="1"/>
</dbReference>
<evidence type="ECO:0000256" key="3">
    <source>
        <dbReference type="ARBA" id="ARBA00011738"/>
    </source>
</evidence>
<dbReference type="InterPro" id="IPR037069">
    <property type="entry name" value="AcylCoA_DH/ox_N_sf"/>
</dbReference>
<evidence type="ECO:0000259" key="9">
    <source>
        <dbReference type="Pfam" id="PF02770"/>
    </source>
</evidence>
<feature type="domain" description="Acyl-CoA oxidase/dehydrogenase middle" evidence="9">
    <location>
        <begin position="132"/>
        <end position="233"/>
    </location>
</feature>
<keyword evidence="5 7" id="KW-0274">FAD</keyword>
<evidence type="ECO:0000259" key="8">
    <source>
        <dbReference type="Pfam" id="PF00441"/>
    </source>
</evidence>
<dbReference type="EMBL" id="VFIP01000048">
    <property type="protein sequence ID" value="TWR85063.1"/>
    <property type="molecule type" value="Genomic_DNA"/>
</dbReference>
<reference evidence="11 12" key="1">
    <citation type="submission" date="2019-06" db="EMBL/GenBank/DDBJ databases">
        <title>Pseudomonas bimorpha sp. nov. isolated from bovine raw milk and skim milk concentrate.</title>
        <authorList>
            <person name="Hofmann K."/>
            <person name="Huptas C."/>
            <person name="Doll E."/>
            <person name="Scherer S."/>
            <person name="Wenning M."/>
        </authorList>
    </citation>
    <scope>NUCLEOTIDE SEQUENCE [LARGE SCALE GENOMIC DNA]</scope>
    <source>
        <strain evidence="11 12">DSM 108990</strain>
    </source>
</reference>
<dbReference type="SUPFAM" id="SSF56645">
    <property type="entry name" value="Acyl-CoA dehydrogenase NM domain-like"/>
    <property type="match status" value="1"/>
</dbReference>
<dbReference type="GO" id="GO:0033539">
    <property type="term" value="P:fatty acid beta-oxidation using acyl-CoA dehydrogenase"/>
    <property type="evidence" value="ECO:0007669"/>
    <property type="project" value="TreeGrafter"/>
</dbReference>
<evidence type="ECO:0000256" key="6">
    <source>
        <dbReference type="ARBA" id="ARBA00023002"/>
    </source>
</evidence>
<keyword evidence="4 7" id="KW-0285">Flavoprotein</keyword>
<dbReference type="AlphaFoldDB" id="A0A5C5PXW9"/>
<evidence type="ECO:0000313" key="11">
    <source>
        <dbReference type="EMBL" id="TWR85063.1"/>
    </source>
</evidence>
<evidence type="ECO:0000256" key="5">
    <source>
        <dbReference type="ARBA" id="ARBA00022827"/>
    </source>
</evidence>
<dbReference type="InterPro" id="IPR006091">
    <property type="entry name" value="Acyl-CoA_Oxase/DH_mid-dom"/>
</dbReference>
<sequence length="400" mass="44076">MDFAYSPKVQALRERVTAFMDTHVYPAEAIFEQQVAEGDRWQPTAIMEDLKRKAKAQGLWNLFLPGSEAGAGLSNLEYAPLAEIMGRSMLGSEPFNCSAPDTGNMEVLVRYASEAQKQQWLEPLLSGDIRSAFAMTEPDVASSDATNMAARALRDGDHWVINGRKWWTSGACDPRCKILIFMGLSNPENPRHQQHSMILVPVDTPGVKVVRPLPVFGYDDAPHGHAEVLFDNVRVPYENVLLGEGRGFEIAQGRLGPGRIHHCMRSIGMAERALQLMCERSLARHAFGKPLARLGGNIDKIADSRMEIDMARLLTLKAAYMMDTVGNKVARSEIAQIKVVAPNVALKVIDRAIQMHGGAGVSGDLPLAYMYAMQRTLRLADGPDEVHRAAVGKLELDKYA</sequence>
<evidence type="ECO:0000256" key="2">
    <source>
        <dbReference type="ARBA" id="ARBA00009347"/>
    </source>
</evidence>
<dbReference type="CDD" id="cd01155">
    <property type="entry name" value="ACAD_FadE2"/>
    <property type="match status" value="1"/>
</dbReference>
<comment type="subunit">
    <text evidence="3">Homodimer.</text>
</comment>
<dbReference type="Pfam" id="PF02771">
    <property type="entry name" value="Acyl-CoA_dh_N"/>
    <property type="match status" value="1"/>
</dbReference>
<dbReference type="Gene3D" id="1.20.140.10">
    <property type="entry name" value="Butyryl-CoA Dehydrogenase, subunit A, domain 3"/>
    <property type="match status" value="1"/>
</dbReference>
<comment type="similarity">
    <text evidence="2 7">Belongs to the acyl-CoA dehydrogenase family.</text>
</comment>
<dbReference type="Gene3D" id="2.40.110.10">
    <property type="entry name" value="Butyryl-CoA Dehydrogenase, subunit A, domain 2"/>
    <property type="match status" value="1"/>
</dbReference>
<dbReference type="PANTHER" id="PTHR48083">
    <property type="entry name" value="MEDIUM-CHAIN SPECIFIC ACYL-COA DEHYDROGENASE, MITOCHONDRIAL-RELATED"/>
    <property type="match status" value="1"/>
</dbReference>
<accession>A0A5C5PXW9</accession>
<dbReference type="InterPro" id="IPR009075">
    <property type="entry name" value="AcylCo_DH/oxidase_C"/>
</dbReference>
<feature type="domain" description="Acyl-CoA dehydrogenase/oxidase C-terminal" evidence="8">
    <location>
        <begin position="245"/>
        <end position="393"/>
    </location>
</feature>
<dbReference type="SUPFAM" id="SSF47203">
    <property type="entry name" value="Acyl-CoA dehydrogenase C-terminal domain-like"/>
    <property type="match status" value="1"/>
</dbReference>